<sequence>MRLLQRLEGSTQSFEVPVRFAAFYGRLKGVSARRSISIAPLLRRKSNVHSMDTFETWRQAA</sequence>
<protein>
    <submittedName>
        <fullName evidence="1">Uncharacterized protein</fullName>
    </submittedName>
</protein>
<comment type="caution">
    <text evidence="1">The sequence shown here is derived from an EMBL/GenBank/DDBJ whole genome shotgun (WGS) entry which is preliminary data.</text>
</comment>
<evidence type="ECO:0000313" key="1">
    <source>
        <dbReference type="EMBL" id="PSS37013.1"/>
    </source>
</evidence>
<dbReference type="AlphaFoldDB" id="A0A2R6S432"/>
<evidence type="ECO:0000313" key="2">
    <source>
        <dbReference type="Proteomes" id="UP000186601"/>
    </source>
</evidence>
<dbReference type="EMBL" id="MLYV02000088">
    <property type="protein sequence ID" value="PSS37013.1"/>
    <property type="molecule type" value="Genomic_DNA"/>
</dbReference>
<dbReference type="Proteomes" id="UP000186601">
    <property type="component" value="Unassembled WGS sequence"/>
</dbReference>
<accession>A0A2R6S432</accession>
<keyword evidence="2" id="KW-1185">Reference proteome</keyword>
<proteinExistence type="predicted"/>
<reference evidence="1 2" key="1">
    <citation type="submission" date="2018-02" db="EMBL/GenBank/DDBJ databases">
        <title>Genome sequence of the basidiomycete white-rot fungus Phlebia centrifuga.</title>
        <authorList>
            <person name="Granchi Z."/>
            <person name="Peng M."/>
            <person name="de Vries R.P."/>
            <person name="Hilden K."/>
            <person name="Makela M.R."/>
            <person name="Grigoriev I."/>
            <person name="Riley R."/>
        </authorList>
    </citation>
    <scope>NUCLEOTIDE SEQUENCE [LARGE SCALE GENOMIC DNA]</scope>
    <source>
        <strain evidence="1 2">FBCC195</strain>
    </source>
</reference>
<gene>
    <name evidence="1" type="ORF">PHLCEN_2v1155</name>
</gene>
<organism evidence="1 2">
    <name type="scientific">Hermanssonia centrifuga</name>
    <dbReference type="NCBI Taxonomy" id="98765"/>
    <lineage>
        <taxon>Eukaryota</taxon>
        <taxon>Fungi</taxon>
        <taxon>Dikarya</taxon>
        <taxon>Basidiomycota</taxon>
        <taxon>Agaricomycotina</taxon>
        <taxon>Agaricomycetes</taxon>
        <taxon>Polyporales</taxon>
        <taxon>Meruliaceae</taxon>
        <taxon>Hermanssonia</taxon>
    </lineage>
</organism>
<name>A0A2R6S432_9APHY</name>